<dbReference type="AlphaFoldDB" id="M5C1D7"/>
<evidence type="ECO:0000256" key="1">
    <source>
        <dbReference type="SAM" id="Coils"/>
    </source>
</evidence>
<comment type="caution">
    <text evidence="2">The sequence shown here is derived from an EMBL/GenBank/DDBJ whole genome shotgun (WGS) entry which is preliminary data.</text>
</comment>
<organism evidence="2 3">
    <name type="scientific">Thanatephorus cucumeris (strain AG1-IB / isolate 7/3/14)</name>
    <name type="common">Lettuce bottom rot fungus</name>
    <name type="synonym">Rhizoctonia solani</name>
    <dbReference type="NCBI Taxonomy" id="1108050"/>
    <lineage>
        <taxon>Eukaryota</taxon>
        <taxon>Fungi</taxon>
        <taxon>Dikarya</taxon>
        <taxon>Basidiomycota</taxon>
        <taxon>Agaricomycotina</taxon>
        <taxon>Agaricomycetes</taxon>
        <taxon>Cantharellales</taxon>
        <taxon>Ceratobasidiaceae</taxon>
        <taxon>Rhizoctonia</taxon>
        <taxon>Rhizoctonia solani AG-1</taxon>
    </lineage>
</organism>
<reference evidence="2 3" key="1">
    <citation type="journal article" date="2013" name="J. Biotechnol.">
        <title>Establishment and interpretation of the genome sequence of the phytopathogenic fungus Rhizoctonia solani AG1-IB isolate 7/3/14.</title>
        <authorList>
            <person name="Wibberg D.W."/>
            <person name="Jelonek L.J."/>
            <person name="Rupp O.R."/>
            <person name="Hennig M.H."/>
            <person name="Eikmeyer F.E."/>
            <person name="Goesmann A.G."/>
            <person name="Hartmann A.H."/>
            <person name="Borriss R.B."/>
            <person name="Grosch R.G."/>
            <person name="Puehler A.P."/>
            <person name="Schlueter A.S."/>
        </authorList>
    </citation>
    <scope>NUCLEOTIDE SEQUENCE [LARGE SCALE GENOMIC DNA]</scope>
    <source>
        <strain evidence="3">AG1-IB / isolate 7/3/14</strain>
    </source>
</reference>
<accession>M5C1D7</accession>
<name>M5C1D7_THACB</name>
<gene>
    <name evidence="2" type="ORF">BN14_07350</name>
</gene>
<protein>
    <submittedName>
        <fullName evidence="2">Uncharacterized protein</fullName>
    </submittedName>
</protein>
<dbReference type="HOGENOM" id="CLU_2265559_0_0_1"/>
<evidence type="ECO:0000313" key="2">
    <source>
        <dbReference type="EMBL" id="CCO33276.1"/>
    </source>
</evidence>
<sequence>MAELAQLRESNSQLAAQNAQLSAQNAQLAAENARLTRLEVSPKIEDDDNSILLSEPTARREKESKEKHGTGSVALMVCYIASRPNTSLKNKLNLLTLFPNRFS</sequence>
<dbReference type="Proteomes" id="UP000012065">
    <property type="component" value="Unassembled WGS sequence"/>
</dbReference>
<proteinExistence type="predicted"/>
<evidence type="ECO:0000313" key="3">
    <source>
        <dbReference type="Proteomes" id="UP000012065"/>
    </source>
</evidence>
<dbReference type="EMBL" id="CAOJ01011255">
    <property type="protein sequence ID" value="CCO33276.1"/>
    <property type="molecule type" value="Genomic_DNA"/>
</dbReference>
<keyword evidence="1" id="KW-0175">Coiled coil</keyword>
<feature type="coiled-coil region" evidence="1">
    <location>
        <begin position="4"/>
        <end position="38"/>
    </location>
</feature>